<comment type="subcellular location">
    <subcellularLocation>
        <location evidence="1">Membrane</location>
        <topology evidence="1">Multi-pass membrane protein</topology>
    </subcellularLocation>
</comment>
<dbReference type="PANTHER" id="PTHR23514">
    <property type="entry name" value="BYPASS OF STOP CODON PROTEIN 6"/>
    <property type="match status" value="1"/>
</dbReference>
<evidence type="ECO:0000256" key="4">
    <source>
        <dbReference type="ARBA" id="ARBA00023136"/>
    </source>
</evidence>
<proteinExistence type="predicted"/>
<evidence type="ECO:0000256" key="5">
    <source>
        <dbReference type="SAM" id="Phobius"/>
    </source>
</evidence>
<dbReference type="InterPro" id="IPR036259">
    <property type="entry name" value="MFS_trans_sf"/>
</dbReference>
<feature type="transmembrane region" description="Helical" evidence="5">
    <location>
        <begin position="214"/>
        <end position="238"/>
    </location>
</feature>
<accession>A0ABV0LY89</accession>
<dbReference type="Gene3D" id="1.20.1250.20">
    <property type="entry name" value="MFS general substrate transporter like domains"/>
    <property type="match status" value="2"/>
</dbReference>
<dbReference type="RefSeq" id="WP_037156565.1">
    <property type="nucleotide sequence ID" value="NZ_JBEAAL010000003.1"/>
</dbReference>
<keyword evidence="3 5" id="KW-1133">Transmembrane helix</keyword>
<evidence type="ECO:0000256" key="3">
    <source>
        <dbReference type="ARBA" id="ARBA00022989"/>
    </source>
</evidence>
<dbReference type="PROSITE" id="PS50850">
    <property type="entry name" value="MFS"/>
    <property type="match status" value="1"/>
</dbReference>
<feature type="transmembrane region" description="Helical" evidence="5">
    <location>
        <begin position="244"/>
        <end position="264"/>
    </location>
</feature>
<feature type="transmembrane region" description="Helical" evidence="5">
    <location>
        <begin position="276"/>
        <end position="299"/>
    </location>
</feature>
<sequence length="395" mass="41241">MDSRAPLTKSVHHRAFITRERAGVSLLFLMNGFMIGAWAPKIPEFAGRLGLSESMLGVMILIFGLGSLVMMPLAGSQIARFGSSQVAKWTSVLLTPTLLLLTWVGNIWTGAVAIFLFGGLIGAMDVAMNANAVSVEKHMRRAIMSSCHAFWSLGGLIGSSTGGFLIEHIGVSAHAILVTVLAAVMIGAAWPTVLHDAPHPEEGRHGSRLPLSPLPWLIGIMALFCMIPEGAILDWGALYLRNELAASVSLSGFAFAAFSLTMAVMRFAGDLIRDRFGAVTTLRVCAVISILGLLVIGFAQSTPMAIAGFALTGIGISNIVPIAFSAAGNLPGMAAGVGLSVVTTMGYSGILVAPSAIGFIAEHTGLAVIFVGLSALIVVVLLLSPLARHADNAHH</sequence>
<dbReference type="InterPro" id="IPR020846">
    <property type="entry name" value="MFS_dom"/>
</dbReference>
<feature type="domain" description="Major facilitator superfamily (MFS) profile" evidence="6">
    <location>
        <begin position="214"/>
        <end position="395"/>
    </location>
</feature>
<evidence type="ECO:0000259" key="6">
    <source>
        <dbReference type="PROSITE" id="PS50850"/>
    </source>
</evidence>
<keyword evidence="2 5" id="KW-0812">Transmembrane</keyword>
<dbReference type="Proteomes" id="UP001496627">
    <property type="component" value="Unassembled WGS sequence"/>
</dbReference>
<feature type="transmembrane region" description="Helical" evidence="5">
    <location>
        <begin position="21"/>
        <end position="39"/>
    </location>
</feature>
<feature type="transmembrane region" description="Helical" evidence="5">
    <location>
        <begin position="366"/>
        <end position="387"/>
    </location>
</feature>
<dbReference type="InterPro" id="IPR051788">
    <property type="entry name" value="MFS_Transporter"/>
</dbReference>
<evidence type="ECO:0000313" key="7">
    <source>
        <dbReference type="EMBL" id="MEQ1404580.1"/>
    </source>
</evidence>
<dbReference type="Pfam" id="PF07690">
    <property type="entry name" value="MFS_1"/>
    <property type="match status" value="2"/>
</dbReference>
<keyword evidence="4 5" id="KW-0472">Membrane</keyword>
<name>A0ABV0LY89_9HYPH</name>
<feature type="transmembrane region" description="Helical" evidence="5">
    <location>
        <begin position="149"/>
        <end position="166"/>
    </location>
</feature>
<keyword evidence="8" id="KW-1185">Reference proteome</keyword>
<evidence type="ECO:0000256" key="1">
    <source>
        <dbReference type="ARBA" id="ARBA00004141"/>
    </source>
</evidence>
<comment type="caution">
    <text evidence="7">The sequence shown here is derived from an EMBL/GenBank/DDBJ whole genome shotgun (WGS) entry which is preliminary data.</text>
</comment>
<feature type="transmembrane region" description="Helical" evidence="5">
    <location>
        <begin position="336"/>
        <end position="360"/>
    </location>
</feature>
<gene>
    <name evidence="7" type="ORF">ABK249_06515</name>
</gene>
<feature type="transmembrane region" description="Helical" evidence="5">
    <location>
        <begin position="54"/>
        <end position="74"/>
    </location>
</feature>
<feature type="transmembrane region" description="Helical" evidence="5">
    <location>
        <begin position="172"/>
        <end position="193"/>
    </location>
</feature>
<dbReference type="CDD" id="cd17393">
    <property type="entry name" value="MFS_MosC_like"/>
    <property type="match status" value="1"/>
</dbReference>
<dbReference type="PANTHER" id="PTHR23514:SF13">
    <property type="entry name" value="INNER MEMBRANE PROTEIN YBJJ"/>
    <property type="match status" value="1"/>
</dbReference>
<evidence type="ECO:0000256" key="2">
    <source>
        <dbReference type="ARBA" id="ARBA00022692"/>
    </source>
</evidence>
<dbReference type="EMBL" id="JBEAAL010000003">
    <property type="protein sequence ID" value="MEQ1404580.1"/>
    <property type="molecule type" value="Genomic_DNA"/>
</dbReference>
<feature type="transmembrane region" description="Helical" evidence="5">
    <location>
        <begin position="305"/>
        <end position="324"/>
    </location>
</feature>
<reference evidence="7 8" key="1">
    <citation type="submission" date="2024-05" db="EMBL/GenBank/DDBJ databases">
        <title>Neorhizobium sp. Rsf11, a plant growth promoting and heavy metal resistant PAH-degrader.</title>
        <authorList>
            <person name="Golubev S.N."/>
            <person name="Muratova A.Y."/>
            <person name="Markelova M.I."/>
        </authorList>
    </citation>
    <scope>NUCLEOTIDE SEQUENCE [LARGE SCALE GENOMIC DNA]</scope>
    <source>
        <strain evidence="7 8">Rsf11</strain>
    </source>
</reference>
<evidence type="ECO:0000313" key="8">
    <source>
        <dbReference type="Proteomes" id="UP001496627"/>
    </source>
</evidence>
<dbReference type="InterPro" id="IPR011701">
    <property type="entry name" value="MFS"/>
</dbReference>
<protein>
    <submittedName>
        <fullName evidence="7">MFS transporter</fullName>
    </submittedName>
</protein>
<dbReference type="SUPFAM" id="SSF103473">
    <property type="entry name" value="MFS general substrate transporter"/>
    <property type="match status" value="1"/>
</dbReference>
<organism evidence="7 8">
    <name type="scientific">Neorhizobium phenanthreniclasticum</name>
    <dbReference type="NCBI Taxonomy" id="3157917"/>
    <lineage>
        <taxon>Bacteria</taxon>
        <taxon>Pseudomonadati</taxon>
        <taxon>Pseudomonadota</taxon>
        <taxon>Alphaproteobacteria</taxon>
        <taxon>Hyphomicrobiales</taxon>
        <taxon>Rhizobiaceae</taxon>
        <taxon>Rhizobium/Agrobacterium group</taxon>
        <taxon>Neorhizobium</taxon>
    </lineage>
</organism>